<evidence type="ECO:0000256" key="2">
    <source>
        <dbReference type="ARBA" id="ARBA00022723"/>
    </source>
</evidence>
<organism evidence="9 10">
    <name type="scientific">Plectus sambesii</name>
    <dbReference type="NCBI Taxonomy" id="2011161"/>
    <lineage>
        <taxon>Eukaryota</taxon>
        <taxon>Metazoa</taxon>
        <taxon>Ecdysozoa</taxon>
        <taxon>Nematoda</taxon>
        <taxon>Chromadorea</taxon>
        <taxon>Plectida</taxon>
        <taxon>Plectina</taxon>
        <taxon>Plectoidea</taxon>
        <taxon>Plectidae</taxon>
        <taxon>Plectus</taxon>
    </lineage>
</organism>
<evidence type="ECO:0000256" key="3">
    <source>
        <dbReference type="ARBA" id="ARBA00022737"/>
    </source>
</evidence>
<comment type="subcellular location">
    <subcellularLocation>
        <location evidence="1">Nucleus</location>
    </subcellularLocation>
</comment>
<dbReference type="GO" id="GO:0005634">
    <property type="term" value="C:nucleus"/>
    <property type="evidence" value="ECO:0007669"/>
    <property type="project" value="UniProtKB-SubCell"/>
</dbReference>
<feature type="compositionally biased region" description="Polar residues" evidence="7">
    <location>
        <begin position="483"/>
        <end position="509"/>
    </location>
</feature>
<dbReference type="WBParaSite" id="PSAMB.scaffold6079size10258.g27882.t1">
    <property type="protein sequence ID" value="PSAMB.scaffold6079size10258.g27882.t1"/>
    <property type="gene ID" value="PSAMB.scaffold6079size10258.g27882"/>
</dbReference>
<keyword evidence="9" id="KW-1185">Reference proteome</keyword>
<keyword evidence="6" id="KW-0539">Nucleus</keyword>
<dbReference type="AlphaFoldDB" id="A0A914X031"/>
<proteinExistence type="predicted"/>
<dbReference type="InterPro" id="IPR036236">
    <property type="entry name" value="Znf_C2H2_sf"/>
</dbReference>
<keyword evidence="3" id="KW-0677">Repeat</keyword>
<feature type="compositionally biased region" description="Basic and acidic residues" evidence="7">
    <location>
        <begin position="720"/>
        <end position="729"/>
    </location>
</feature>
<evidence type="ECO:0000256" key="4">
    <source>
        <dbReference type="ARBA" id="ARBA00022771"/>
    </source>
</evidence>
<dbReference type="PANTHER" id="PTHR24388">
    <property type="entry name" value="ZINC FINGER PROTEIN"/>
    <property type="match status" value="1"/>
</dbReference>
<evidence type="ECO:0000313" key="9">
    <source>
        <dbReference type="Proteomes" id="UP000887566"/>
    </source>
</evidence>
<feature type="compositionally biased region" description="Polar residues" evidence="7">
    <location>
        <begin position="529"/>
        <end position="540"/>
    </location>
</feature>
<dbReference type="SMART" id="SM00355">
    <property type="entry name" value="ZnF_C2H2"/>
    <property type="match status" value="3"/>
</dbReference>
<dbReference type="SUPFAM" id="SSF57667">
    <property type="entry name" value="beta-beta-alpha zinc fingers"/>
    <property type="match status" value="2"/>
</dbReference>
<sequence length="782" mass="83126">MKCAGGRPHTAGRPTPRSDKEAGPGLLPPNENRIDQDFKRPSLIAVVGAAVVRADKISISPSARPYPERRPLVAVRISRVGLTQISHADRLGRVAVSPQATQARPVEQQSRYVFCVACVPSQASRAVLFADDDATAAAVDVLPADVLPADVPPAIVNDDDEDGVVDVIARTPSPPAALIDKGTTYGPFPASLAGSANDGELVTTVRDVNGDCHYFLMTEETSHQWLEQLSTVKNDAEANCRLLFDGKSLEVVVTKAVKSICDLVASYTPFQPKIEKPVDTPAAAPTKKYACTRCQIASFSNRQNLLAHQTYYCKPTNADGDRSTEDATPPRTASAAAASTKSPVSVAGGGGMSAAVRPLPSLGPRLPLTPAMRPMVPNSVGAPSGAQACQPPPNAILLPVAYNLRTDAQVMQVIGLPQVVIPVAIPKPSSGAFAPLPLMLEFSLIAGVELPQMTIPVNSTDLNSPFFLPVAIRSNSIAASSRQLPQHFSSPTQTARSSASPLQTATKNSAALGADGSKPLDLSKRRPSSRCSSLAKTSTPEIRLPPTTRPPDDGDNKPFVCNCGISFSNMNTLNGHKKFYCKIAVPLEEAAVKQETPASVSPVIANNKSKPPLKCQYCNYIGQNTTQLSQHLRTIHSAIQGFLCQLCGYKGYSVRGMKSHMRSHAELTGSHNVDELILGYVTTLTVEAPSKGSDGGSGVDKRNGDVSSPIDEPSSKRSRHDSPDHITEHHSSSVVCQQCQVTFTVMTDYDRHSCVKVRPHGRRHLGAGGGFANVDVDGYAYV</sequence>
<feature type="compositionally biased region" description="Low complexity" evidence="7">
    <location>
        <begin position="327"/>
        <end position="346"/>
    </location>
</feature>
<feature type="region of interest" description="Disordered" evidence="7">
    <location>
        <begin position="482"/>
        <end position="555"/>
    </location>
</feature>
<dbReference type="InterPro" id="IPR013087">
    <property type="entry name" value="Znf_C2H2_type"/>
</dbReference>
<keyword evidence="5" id="KW-0862">Zinc</keyword>
<protein>
    <submittedName>
        <fullName evidence="10">C2H2-type domain-containing protein</fullName>
    </submittedName>
</protein>
<feature type="domain" description="C2H2-type" evidence="8">
    <location>
        <begin position="289"/>
        <end position="310"/>
    </location>
</feature>
<name>A0A914X031_9BILA</name>
<evidence type="ECO:0000256" key="5">
    <source>
        <dbReference type="ARBA" id="ARBA00022833"/>
    </source>
</evidence>
<dbReference type="InterPro" id="IPR050527">
    <property type="entry name" value="Snail/Krueppel_Znf"/>
</dbReference>
<feature type="domain" description="C2H2-type" evidence="8">
    <location>
        <begin position="642"/>
        <end position="664"/>
    </location>
</feature>
<feature type="region of interest" description="Disordered" evidence="7">
    <location>
        <begin position="1"/>
        <end position="35"/>
    </location>
</feature>
<dbReference type="GO" id="GO:0000978">
    <property type="term" value="F:RNA polymerase II cis-regulatory region sequence-specific DNA binding"/>
    <property type="evidence" value="ECO:0007669"/>
    <property type="project" value="TreeGrafter"/>
</dbReference>
<evidence type="ECO:0000256" key="6">
    <source>
        <dbReference type="ARBA" id="ARBA00023242"/>
    </source>
</evidence>
<feature type="region of interest" description="Disordered" evidence="7">
    <location>
        <begin position="316"/>
        <end position="349"/>
    </location>
</feature>
<evidence type="ECO:0000256" key="1">
    <source>
        <dbReference type="ARBA" id="ARBA00004123"/>
    </source>
</evidence>
<feature type="domain" description="C2H2-type" evidence="8">
    <location>
        <begin position="613"/>
        <end position="636"/>
    </location>
</feature>
<accession>A0A914X031</accession>
<keyword evidence="4" id="KW-0863">Zinc-finger</keyword>
<dbReference type="Gene3D" id="3.30.160.60">
    <property type="entry name" value="Classic Zinc Finger"/>
    <property type="match status" value="1"/>
</dbReference>
<evidence type="ECO:0000259" key="8">
    <source>
        <dbReference type="SMART" id="SM00355"/>
    </source>
</evidence>
<evidence type="ECO:0000313" key="10">
    <source>
        <dbReference type="WBParaSite" id="PSAMB.scaffold6079size10258.g27882.t1"/>
    </source>
</evidence>
<dbReference type="GO" id="GO:0000981">
    <property type="term" value="F:DNA-binding transcription factor activity, RNA polymerase II-specific"/>
    <property type="evidence" value="ECO:0007669"/>
    <property type="project" value="TreeGrafter"/>
</dbReference>
<dbReference type="Proteomes" id="UP000887566">
    <property type="component" value="Unplaced"/>
</dbReference>
<reference evidence="10" key="1">
    <citation type="submission" date="2022-11" db="UniProtKB">
        <authorList>
            <consortium name="WormBaseParasite"/>
        </authorList>
    </citation>
    <scope>IDENTIFICATION</scope>
</reference>
<keyword evidence="2" id="KW-0479">Metal-binding</keyword>
<evidence type="ECO:0000256" key="7">
    <source>
        <dbReference type="SAM" id="MobiDB-lite"/>
    </source>
</evidence>
<dbReference type="GO" id="GO:0008270">
    <property type="term" value="F:zinc ion binding"/>
    <property type="evidence" value="ECO:0007669"/>
    <property type="project" value="UniProtKB-KW"/>
</dbReference>
<dbReference type="PANTHER" id="PTHR24388:SF54">
    <property type="entry name" value="PROTEIN ESCARGOT"/>
    <property type="match status" value="1"/>
</dbReference>
<feature type="region of interest" description="Disordered" evidence="7">
    <location>
        <begin position="689"/>
        <end position="729"/>
    </location>
</feature>